<dbReference type="CDD" id="cd22849">
    <property type="entry name" value="NuzM"/>
    <property type="match status" value="1"/>
</dbReference>
<proteinExistence type="predicted"/>
<protein>
    <submittedName>
        <fullName evidence="1">ARAD1C42196p</fullName>
    </submittedName>
</protein>
<organism evidence="1">
    <name type="scientific">Blastobotrys adeninivorans</name>
    <name type="common">Yeast</name>
    <name type="synonym">Arxula adeninivorans</name>
    <dbReference type="NCBI Taxonomy" id="409370"/>
    <lineage>
        <taxon>Eukaryota</taxon>
        <taxon>Fungi</taxon>
        <taxon>Dikarya</taxon>
        <taxon>Ascomycota</taxon>
        <taxon>Saccharomycotina</taxon>
        <taxon>Dipodascomycetes</taxon>
        <taxon>Dipodascales</taxon>
        <taxon>Trichomonascaceae</taxon>
        <taxon>Blastobotrys</taxon>
    </lineage>
</organism>
<dbReference type="PANTHER" id="PTHR37325:SF1">
    <property type="entry name" value="OXIDOREDUCTASE 21 KDA SUBUNIT, PUTATIVE (AFU_ORTHOLOGUE AFUA_4G05910)-RELATED"/>
    <property type="match status" value="1"/>
</dbReference>
<gene>
    <name evidence="1" type="ORF">GNLVRS02_ARAD1C42196g</name>
</gene>
<evidence type="ECO:0000313" key="1">
    <source>
        <dbReference type="EMBL" id="CDP35732.1"/>
    </source>
</evidence>
<dbReference type="PhylomeDB" id="A0A060TA43"/>
<dbReference type="EMBL" id="HG937693">
    <property type="protein sequence ID" value="CDP35732.1"/>
    <property type="molecule type" value="Genomic_DNA"/>
</dbReference>
<reference evidence="1" key="1">
    <citation type="submission" date="2014-02" db="EMBL/GenBank/DDBJ databases">
        <authorList>
            <person name="Genoscope - CEA"/>
        </authorList>
    </citation>
    <scope>NUCLEOTIDE SEQUENCE</scope>
    <source>
        <strain evidence="1">LS3</strain>
    </source>
</reference>
<sequence length="182" mass="19893">MSGGPVPVFKKYTVQSKGIWEKVRQWLTLVPNRSTGNPIVPYYRVPAPGSRPEAKHYTDPFTVPAGDIAENPYYARDHRRNYPQTAIFDQSTVAGLLNYGSAANPRIADGEAGTKALAEVTSGQLSLNKALSVAPKNVVQGQILDSKGLPPVPPSLTTKTWTILPESETGMYTDKYPVRMFS</sequence>
<dbReference type="AlphaFoldDB" id="A0A060TA43"/>
<reference evidence="1" key="2">
    <citation type="submission" date="2014-06" db="EMBL/GenBank/DDBJ databases">
        <title>The complete genome of Blastobotrys (Arxula) adeninivorans LS3 - a yeast of biotechnological interest.</title>
        <authorList>
            <person name="Kunze G."/>
            <person name="Gaillardin C."/>
            <person name="Czernicka M."/>
            <person name="Durrens P."/>
            <person name="Martin T."/>
            <person name="Boer E."/>
            <person name="Gabaldon T."/>
            <person name="Cruz J."/>
            <person name="Talla E."/>
            <person name="Marck C."/>
            <person name="Goffeau A."/>
            <person name="Barbe V."/>
            <person name="Baret P."/>
            <person name="Baronian K."/>
            <person name="Beier S."/>
            <person name="Bleykasten C."/>
            <person name="Bode R."/>
            <person name="Casaregola S."/>
            <person name="Despons L."/>
            <person name="Fairhead C."/>
            <person name="Giersberg M."/>
            <person name="Gierski P."/>
            <person name="Hahnel U."/>
            <person name="Hartmann A."/>
            <person name="Jankowska D."/>
            <person name="Jubin C."/>
            <person name="Jung P."/>
            <person name="Lafontaine I."/>
            <person name="Leh-Louis V."/>
            <person name="Lemaire M."/>
            <person name="Marcet-Houben M."/>
            <person name="Mascher M."/>
            <person name="Morel G."/>
            <person name="Richard G.-F."/>
            <person name="Riechen J."/>
            <person name="Sacerdot C."/>
            <person name="Sarkar A."/>
            <person name="Savel G."/>
            <person name="Schacherer J."/>
            <person name="Sherman D."/>
            <person name="Straub M.-L."/>
            <person name="Stein N."/>
            <person name="Thierry A."/>
            <person name="Trautwein-Schult A."/>
            <person name="Westhof E."/>
            <person name="Worch S."/>
            <person name="Dujon B."/>
            <person name="Souciet J.-L."/>
            <person name="Wincker P."/>
            <person name="Scholz U."/>
            <person name="Neuveglise N."/>
        </authorList>
    </citation>
    <scope>NUCLEOTIDE SEQUENCE</scope>
    <source>
        <strain evidence="1">LS3</strain>
    </source>
</reference>
<name>A0A060TA43_BLAAD</name>
<accession>A0A060TA43</accession>
<dbReference type="InterPro" id="IPR016813">
    <property type="entry name" value="NADH_Ub_cplx-1_21kDa"/>
</dbReference>
<dbReference type="PIRSF" id="PIRSF022976">
    <property type="entry name" value="NADH_Oxi_21kDa"/>
    <property type="match status" value="1"/>
</dbReference>
<dbReference type="PANTHER" id="PTHR37325">
    <property type="entry name" value="OXIDOREDUCTASE 21 KDA SUBUNIT, PUTATIVE (AFU_ORTHOLOGUE AFUA_4G05910)-RELATED"/>
    <property type="match status" value="1"/>
</dbReference>